<reference evidence="2" key="1">
    <citation type="journal article" date="2011" name="PLoS Genet.">
        <title>Genomic analysis of the necrotrophic fungal pathogens Sclerotinia sclerotiorum and Botrytis cinerea.</title>
        <authorList>
            <person name="Amselem J."/>
            <person name="Cuomo C.A."/>
            <person name="van Kan J.A."/>
            <person name="Viaud M."/>
            <person name="Benito E.P."/>
            <person name="Couloux A."/>
            <person name="Coutinho P.M."/>
            <person name="de Vries R.P."/>
            <person name="Dyer P.S."/>
            <person name="Fillinger S."/>
            <person name="Fournier E."/>
            <person name="Gout L."/>
            <person name="Hahn M."/>
            <person name="Kohn L."/>
            <person name="Lapalu N."/>
            <person name="Plummer K.M."/>
            <person name="Pradier J.M."/>
            <person name="Quevillon E."/>
            <person name="Sharon A."/>
            <person name="Simon A."/>
            <person name="ten Have A."/>
            <person name="Tudzynski B."/>
            <person name="Tudzynski P."/>
            <person name="Wincker P."/>
            <person name="Andrew M."/>
            <person name="Anthouard V."/>
            <person name="Beever R.E."/>
            <person name="Beffa R."/>
            <person name="Benoit I."/>
            <person name="Bouzid O."/>
            <person name="Brault B."/>
            <person name="Chen Z."/>
            <person name="Choquer M."/>
            <person name="Collemare J."/>
            <person name="Cotton P."/>
            <person name="Danchin E.G."/>
            <person name="Da Silva C."/>
            <person name="Gautier A."/>
            <person name="Giraud C."/>
            <person name="Giraud T."/>
            <person name="Gonzalez C."/>
            <person name="Grossetete S."/>
            <person name="Guldener U."/>
            <person name="Henrissat B."/>
            <person name="Howlett B.J."/>
            <person name="Kodira C."/>
            <person name="Kretschmer M."/>
            <person name="Lappartient A."/>
            <person name="Leroch M."/>
            <person name="Levis C."/>
            <person name="Mauceli E."/>
            <person name="Neuveglise C."/>
            <person name="Oeser B."/>
            <person name="Pearson M."/>
            <person name="Poulain J."/>
            <person name="Poussereau N."/>
            <person name="Quesneville H."/>
            <person name="Rascle C."/>
            <person name="Schumacher J."/>
            <person name="Segurens B."/>
            <person name="Sexton A."/>
            <person name="Silva E."/>
            <person name="Sirven C."/>
            <person name="Soanes D.M."/>
            <person name="Talbot N.J."/>
            <person name="Templeton M."/>
            <person name="Yandava C."/>
            <person name="Yarden O."/>
            <person name="Zeng Q."/>
            <person name="Rollins J.A."/>
            <person name="Lebrun M.H."/>
            <person name="Dickman M."/>
        </authorList>
    </citation>
    <scope>NUCLEOTIDE SEQUENCE [LARGE SCALE GENOMIC DNA]</scope>
    <source>
        <strain evidence="2">T4</strain>
    </source>
</reference>
<dbReference type="Proteomes" id="UP000008177">
    <property type="component" value="Unplaced contigs"/>
</dbReference>
<sequence length="72" mass="8498">MHSHYHTVNRLTITDRNFKGAQIGQNHIANTTLNPADHVYLAHCNRKRFCVQPSFSRLLGFRKRATYYKPQR</sequence>
<dbReference type="HOGENOM" id="CLU_2721919_0_0_1"/>
<evidence type="ECO:0000313" key="1">
    <source>
        <dbReference type="EMBL" id="CCD46653.1"/>
    </source>
</evidence>
<accession>G2Y1W3</accession>
<dbReference type="EMBL" id="FQ790282">
    <property type="protein sequence ID" value="CCD46653.1"/>
    <property type="molecule type" value="Genomic_DNA"/>
</dbReference>
<dbReference type="InParanoid" id="G2Y1W3"/>
<name>G2Y1W3_BOTF4</name>
<organism evidence="1 2">
    <name type="scientific">Botryotinia fuckeliana (strain T4)</name>
    <name type="common">Noble rot fungus</name>
    <name type="synonym">Botrytis cinerea</name>
    <dbReference type="NCBI Taxonomy" id="999810"/>
    <lineage>
        <taxon>Eukaryota</taxon>
        <taxon>Fungi</taxon>
        <taxon>Dikarya</taxon>
        <taxon>Ascomycota</taxon>
        <taxon>Pezizomycotina</taxon>
        <taxon>Leotiomycetes</taxon>
        <taxon>Helotiales</taxon>
        <taxon>Sclerotiniaceae</taxon>
        <taxon>Botrytis</taxon>
    </lineage>
</organism>
<dbReference type="AlphaFoldDB" id="G2Y1W3"/>
<proteinExistence type="predicted"/>
<evidence type="ECO:0000313" key="2">
    <source>
        <dbReference type="Proteomes" id="UP000008177"/>
    </source>
</evidence>
<protein>
    <submittedName>
        <fullName evidence="1">Uncharacterized protein</fullName>
    </submittedName>
</protein>
<gene>
    <name evidence="1" type="ORF">BofuT4_uP042640.1</name>
</gene>